<feature type="domain" description="Secretin/TonB short N-terminal" evidence="15">
    <location>
        <begin position="104"/>
        <end position="155"/>
    </location>
</feature>
<sequence>MQPESQTGWINRLSLEHNVELLLAVGRKALNTGEFGDSMINTYSATGEARASLRAVLFAGSALIMLTPTLPAMAREVQAAQQAISVPAGPLTPALNSLAAQTGLQILFDASVAQSKSTRGLNGMLTPEQALKALLAGTGVDARFAGENRVTLQSTPSSPGNPEQVGTVLEPIVIYGARNATTLASTTSGVAVLSAQSLENSQIRTTQEAYRRMANVMDSATVNSGFVIRGMSSEGLVASGNAAGSIYVDGILQTRYNARFGARNLWDVEQVEVYRGPQSTLSGRAAMTGAVYIKSKDPTFEKELELSSTVGTDHLVGSAFMYNTPVVDDQVALRISGAFERSRAQPDYSNLSTYNYYDDLITDMSGVLRGKLLLTPSEMPDTRAVLTYSYSKDRPNDALVGLYSGRGDFNNKPITYTELRWTETHNLGLEVTHDISDTLRFTSQTGFQYGINNRRSVDYGTPGITDGSTGEDDNSIFTHEFRLNYEGDRWKWVSGVYGSYEKWDGATDFFIAPYQQSDTQHRRTSNLAVFGEATYEFAPTWFATAGGRLDYVKDKDHQKNYLGVIDPAAVLTGDPSSLNEINFIPKVGISNEFADNQTVGLTYTQGFRSGASYYDRVKDTLGKYDPEYSQNVELSYKGTLLDGRMTLNANLFYTKYDDQQVEIRPDPNNAGYRVISNAANSRAWGFEIEPSMEVTDQFTAFASLGYLNTKFIEFNLASLAESQNGKSFPEAPEWSLGFGGRYEFESGIFVGADAKYTSEYNSRFGSKGMYDIDSRFILNTQVGFKVDNWQVTLLAENLTDEKYFTQIDPNASLPYGQAGKGRSFGLNVRAKF</sequence>
<dbReference type="GO" id="GO:0006826">
    <property type="term" value="P:iron ion transport"/>
    <property type="evidence" value="ECO:0007669"/>
    <property type="project" value="UniProtKB-KW"/>
</dbReference>
<keyword evidence="4" id="KW-0410">Iron transport</keyword>
<evidence type="ECO:0000256" key="4">
    <source>
        <dbReference type="ARBA" id="ARBA00022496"/>
    </source>
</evidence>
<dbReference type="Pfam" id="PF07715">
    <property type="entry name" value="Plug"/>
    <property type="match status" value="1"/>
</dbReference>
<keyword evidence="2 12" id="KW-0813">Transport</keyword>
<protein>
    <submittedName>
        <fullName evidence="16">TonB-dependent receptor</fullName>
    </submittedName>
</protein>
<comment type="subcellular location">
    <subcellularLocation>
        <location evidence="1 12">Cell outer membrane</location>
        <topology evidence="1 12">Multi-pass membrane protein</topology>
    </subcellularLocation>
</comment>
<comment type="caution">
    <text evidence="16">The sequence shown here is derived from an EMBL/GenBank/DDBJ whole genome shotgun (WGS) entry which is preliminary data.</text>
</comment>
<dbReference type="Pfam" id="PF07660">
    <property type="entry name" value="STN"/>
    <property type="match status" value="1"/>
</dbReference>
<dbReference type="InterPro" id="IPR011662">
    <property type="entry name" value="Secretin/TonB_short_N"/>
</dbReference>
<keyword evidence="8" id="KW-0406">Ion transport</keyword>
<dbReference type="SUPFAM" id="SSF56935">
    <property type="entry name" value="Porins"/>
    <property type="match status" value="1"/>
</dbReference>
<evidence type="ECO:0000313" key="16">
    <source>
        <dbReference type="EMBL" id="KIQ00372.1"/>
    </source>
</evidence>
<dbReference type="InterPro" id="IPR039426">
    <property type="entry name" value="TonB-dep_rcpt-like"/>
</dbReference>
<dbReference type="InterPro" id="IPR012910">
    <property type="entry name" value="Plug_dom"/>
</dbReference>
<evidence type="ECO:0000313" key="17">
    <source>
        <dbReference type="Proteomes" id="UP000035017"/>
    </source>
</evidence>
<dbReference type="CDD" id="cd01347">
    <property type="entry name" value="ligand_gated_channel"/>
    <property type="match status" value="1"/>
</dbReference>
<keyword evidence="3 12" id="KW-1134">Transmembrane beta strand</keyword>
<dbReference type="PROSITE" id="PS52016">
    <property type="entry name" value="TONB_DEPENDENT_REC_3"/>
    <property type="match status" value="1"/>
</dbReference>
<evidence type="ECO:0000256" key="12">
    <source>
        <dbReference type="PROSITE-ProRule" id="PRU01360"/>
    </source>
</evidence>
<evidence type="ECO:0000256" key="9">
    <source>
        <dbReference type="ARBA" id="ARBA00023077"/>
    </source>
</evidence>
<dbReference type="Proteomes" id="UP000035017">
    <property type="component" value="Unassembled WGS sequence"/>
</dbReference>
<keyword evidence="11 12" id="KW-0998">Cell outer membrane</keyword>
<name>A0A0D0KLM7_AGRTU</name>
<evidence type="ECO:0000256" key="8">
    <source>
        <dbReference type="ARBA" id="ARBA00023065"/>
    </source>
</evidence>
<evidence type="ECO:0000256" key="5">
    <source>
        <dbReference type="ARBA" id="ARBA00022692"/>
    </source>
</evidence>
<dbReference type="InterPro" id="IPR000531">
    <property type="entry name" value="Beta-barrel_TonB"/>
</dbReference>
<keyword evidence="6" id="KW-0732">Signal</keyword>
<keyword evidence="9 14" id="KW-0798">TonB box</keyword>
<evidence type="ECO:0000256" key="6">
    <source>
        <dbReference type="ARBA" id="ARBA00022729"/>
    </source>
</evidence>
<keyword evidence="16" id="KW-0675">Receptor</keyword>
<reference evidence="16 17" key="1">
    <citation type="submission" date="2014-12" db="EMBL/GenBank/DDBJ databases">
        <title>16Stimator: statistical estimation of ribosomal gene copy numbers from draft genome assemblies.</title>
        <authorList>
            <person name="Perisin M.A."/>
            <person name="Vetter M."/>
            <person name="Gilbert J.A."/>
            <person name="Bergelson J."/>
        </authorList>
    </citation>
    <scope>NUCLEOTIDE SEQUENCE [LARGE SCALE GENOMIC DNA]</scope>
    <source>
        <strain evidence="16 17">MEJ076</strain>
    </source>
</reference>
<keyword evidence="7" id="KW-0408">Iron</keyword>
<accession>A0A0D0KLM7</accession>
<dbReference type="AlphaFoldDB" id="A0A0D0KLM7"/>
<dbReference type="GO" id="GO:0009279">
    <property type="term" value="C:cell outer membrane"/>
    <property type="evidence" value="ECO:0007669"/>
    <property type="project" value="UniProtKB-SubCell"/>
</dbReference>
<gene>
    <name evidence="16" type="ORF">RU07_17245</name>
</gene>
<dbReference type="PANTHER" id="PTHR32552">
    <property type="entry name" value="FERRICHROME IRON RECEPTOR-RELATED"/>
    <property type="match status" value="1"/>
</dbReference>
<evidence type="ECO:0000256" key="13">
    <source>
        <dbReference type="PROSITE-ProRule" id="PRU10144"/>
    </source>
</evidence>
<dbReference type="InterPro" id="IPR010917">
    <property type="entry name" value="TonB_rcpt_CS"/>
</dbReference>
<evidence type="ECO:0000259" key="15">
    <source>
        <dbReference type="SMART" id="SM00965"/>
    </source>
</evidence>
<dbReference type="PROSITE" id="PS01156">
    <property type="entry name" value="TONB_DEPENDENT_REC_2"/>
    <property type="match status" value="1"/>
</dbReference>
<dbReference type="OrthoDB" id="9760333at2"/>
<evidence type="ECO:0000256" key="14">
    <source>
        <dbReference type="RuleBase" id="RU003357"/>
    </source>
</evidence>
<dbReference type="InterPro" id="IPR036942">
    <property type="entry name" value="Beta-barrel_TonB_sf"/>
</dbReference>
<evidence type="ECO:0000256" key="2">
    <source>
        <dbReference type="ARBA" id="ARBA00022448"/>
    </source>
</evidence>
<dbReference type="Pfam" id="PF00593">
    <property type="entry name" value="TonB_dep_Rec_b-barrel"/>
    <property type="match status" value="1"/>
</dbReference>
<dbReference type="Gene3D" id="2.40.170.20">
    <property type="entry name" value="TonB-dependent receptor, beta-barrel domain"/>
    <property type="match status" value="1"/>
</dbReference>
<organism evidence="16 17">
    <name type="scientific">Agrobacterium tumefaciens</name>
    <dbReference type="NCBI Taxonomy" id="358"/>
    <lineage>
        <taxon>Bacteria</taxon>
        <taxon>Pseudomonadati</taxon>
        <taxon>Pseudomonadota</taxon>
        <taxon>Alphaproteobacteria</taxon>
        <taxon>Hyphomicrobiales</taxon>
        <taxon>Rhizobiaceae</taxon>
        <taxon>Rhizobium/Agrobacterium group</taxon>
        <taxon>Agrobacterium</taxon>
        <taxon>Agrobacterium tumefaciens complex</taxon>
    </lineage>
</organism>
<evidence type="ECO:0000256" key="11">
    <source>
        <dbReference type="ARBA" id="ARBA00023237"/>
    </source>
</evidence>
<feature type="short sequence motif" description="TonB C-terminal box" evidence="13">
    <location>
        <begin position="815"/>
        <end position="832"/>
    </location>
</feature>
<evidence type="ECO:0000256" key="7">
    <source>
        <dbReference type="ARBA" id="ARBA00023004"/>
    </source>
</evidence>
<evidence type="ECO:0000256" key="10">
    <source>
        <dbReference type="ARBA" id="ARBA00023136"/>
    </source>
</evidence>
<evidence type="ECO:0000256" key="3">
    <source>
        <dbReference type="ARBA" id="ARBA00022452"/>
    </source>
</evidence>
<proteinExistence type="inferred from homology"/>
<dbReference type="Gene3D" id="3.55.50.30">
    <property type="match status" value="1"/>
</dbReference>
<evidence type="ECO:0000256" key="1">
    <source>
        <dbReference type="ARBA" id="ARBA00004571"/>
    </source>
</evidence>
<dbReference type="SMART" id="SM00965">
    <property type="entry name" value="STN"/>
    <property type="match status" value="1"/>
</dbReference>
<keyword evidence="10 12" id="KW-0472">Membrane</keyword>
<dbReference type="EMBL" id="JXQV01000021">
    <property type="protein sequence ID" value="KIQ00372.1"/>
    <property type="molecule type" value="Genomic_DNA"/>
</dbReference>
<comment type="similarity">
    <text evidence="12 14">Belongs to the TonB-dependent receptor family.</text>
</comment>
<dbReference type="PANTHER" id="PTHR32552:SF81">
    <property type="entry name" value="TONB-DEPENDENT OUTER MEMBRANE RECEPTOR"/>
    <property type="match status" value="1"/>
</dbReference>
<keyword evidence="5 12" id="KW-0812">Transmembrane</keyword>